<dbReference type="AlphaFoldDB" id="A0A507D658"/>
<dbReference type="Pfam" id="PF26557">
    <property type="entry name" value="Cullin_AB"/>
    <property type="match status" value="1"/>
</dbReference>
<dbReference type="Gene3D" id="3.30.230.130">
    <property type="entry name" value="Cullin, Chain C, Domain 2"/>
    <property type="match status" value="1"/>
</dbReference>
<comment type="similarity">
    <text evidence="1">Belongs to the cullin family.</text>
</comment>
<dbReference type="SMART" id="SM00182">
    <property type="entry name" value="CULLIN"/>
    <property type="match status" value="1"/>
</dbReference>
<dbReference type="InterPro" id="IPR036317">
    <property type="entry name" value="Cullin_homology_sf"/>
</dbReference>
<organism evidence="3 4">
    <name type="scientific">Synchytrium endobioticum</name>
    <dbReference type="NCBI Taxonomy" id="286115"/>
    <lineage>
        <taxon>Eukaryota</taxon>
        <taxon>Fungi</taxon>
        <taxon>Fungi incertae sedis</taxon>
        <taxon>Chytridiomycota</taxon>
        <taxon>Chytridiomycota incertae sedis</taxon>
        <taxon>Chytridiomycetes</taxon>
        <taxon>Synchytriales</taxon>
        <taxon>Synchytriaceae</taxon>
        <taxon>Synchytrium</taxon>
    </lineage>
</organism>
<proteinExistence type="inferred from homology"/>
<feature type="domain" description="Cullin family profile" evidence="2">
    <location>
        <begin position="283"/>
        <end position="476"/>
    </location>
</feature>
<comment type="caution">
    <text evidence="3">The sequence shown here is derived from an EMBL/GenBank/DDBJ whole genome shotgun (WGS) entry which is preliminary data.</text>
</comment>
<dbReference type="Proteomes" id="UP000320475">
    <property type="component" value="Unassembled WGS sequence"/>
</dbReference>
<dbReference type="InterPro" id="IPR016158">
    <property type="entry name" value="Cullin_homology"/>
</dbReference>
<dbReference type="EMBL" id="QEAM01000089">
    <property type="protein sequence ID" value="TPX46953.1"/>
    <property type="molecule type" value="Genomic_DNA"/>
</dbReference>
<evidence type="ECO:0000259" key="2">
    <source>
        <dbReference type="PROSITE" id="PS50069"/>
    </source>
</evidence>
<dbReference type="InterPro" id="IPR059120">
    <property type="entry name" value="Cullin-like_AB"/>
</dbReference>
<evidence type="ECO:0000313" key="4">
    <source>
        <dbReference type="Proteomes" id="UP000320475"/>
    </source>
</evidence>
<dbReference type="PROSITE" id="PS50069">
    <property type="entry name" value="CULLIN_2"/>
    <property type="match status" value="1"/>
</dbReference>
<gene>
    <name evidence="3" type="ORF">SeLEV6574_g02919</name>
</gene>
<dbReference type="GO" id="GO:0031625">
    <property type="term" value="F:ubiquitin protein ligase binding"/>
    <property type="evidence" value="ECO:0007669"/>
    <property type="project" value="InterPro"/>
</dbReference>
<dbReference type="Gene3D" id="1.20.1310.10">
    <property type="entry name" value="Cullin Repeats"/>
    <property type="match status" value="1"/>
</dbReference>
<dbReference type="SUPFAM" id="SSF75632">
    <property type="entry name" value="Cullin homology domain"/>
    <property type="match status" value="1"/>
</dbReference>
<dbReference type="PANTHER" id="PTHR45957:SF1">
    <property type="entry name" value="ANAPHASE-PROMOTING COMPLEX SUBUNIT 2"/>
    <property type="match status" value="1"/>
</dbReference>
<sequence length="649" mass="72926">MLINKERTVTQLGDSITNPTRPNINWMDVLNAWTIAHETLKNGSIASNGSSALLASALEVLEPLHLEQHLLDSFYEDVCHACRDVFANYSHVNIDSMGFQNLVNELSELLQKHLDSLKSFWPNPTRPTQILVTRFRAQVSASIPIHFHAAIREYLMSSIQTAGRRSLLDNEGRSGNLTERVRHKPEDTASIAQTDKRASPIPSTLFVTDTFAPSLSSRTLVSMSLDDVELDEWRVFVVKSSIDTDDVEHGGRDDAVRSIINILLEDAGKRMETDMPQDAHSSEEIARLIDIFENKEVFAREFQTMLMEKLLANTDYNFTNEAQQLEYLKVKFGESALSMCDVMMKDAMESKRLDALIHKEGETLKELHAMIISRLFWPKLPTDNMVYPSKIQKHINDYRNAFAIARTAKDLHPVPALGTATLELDVEGATREFTVPVPLAAVIIMFEERDQWYVDALATQMEVTPAFLRIKLQAWVSYGVLEEAEHDLYRLVRASGTDGRTSPHQMTYAEDEDMGTSGDGDEDGLHASSAAMVSTMIKHILTNHGSCDIHKLQFHINMVLPILKLTVEALRVVLDGMAEEQVVDVNGAQADSLIDWKGVEYEVTRSFMSSGAMVVWLPLQLARINSLAYKHDVMALSERFEHLGAPESE</sequence>
<evidence type="ECO:0000256" key="1">
    <source>
        <dbReference type="PROSITE-ProRule" id="PRU00330"/>
    </source>
</evidence>
<dbReference type="GO" id="GO:0070979">
    <property type="term" value="P:protein K11-linked ubiquitination"/>
    <property type="evidence" value="ECO:0007669"/>
    <property type="project" value="TreeGrafter"/>
</dbReference>
<dbReference type="PANTHER" id="PTHR45957">
    <property type="entry name" value="ANAPHASE-PROMOTING COMPLEX SUBUNIT 2"/>
    <property type="match status" value="1"/>
</dbReference>
<reference evidence="3 4" key="1">
    <citation type="journal article" date="2019" name="Sci. Rep.">
        <title>Comparative genomics of chytrid fungi reveal insights into the obligate biotrophic and pathogenic lifestyle of Synchytrium endobioticum.</title>
        <authorList>
            <person name="van de Vossenberg B.T.L.H."/>
            <person name="Warris S."/>
            <person name="Nguyen H.D.T."/>
            <person name="van Gent-Pelzer M.P.E."/>
            <person name="Joly D.L."/>
            <person name="van de Geest H.C."/>
            <person name="Bonants P.J.M."/>
            <person name="Smith D.S."/>
            <person name="Levesque C.A."/>
            <person name="van der Lee T.A.J."/>
        </authorList>
    </citation>
    <scope>NUCLEOTIDE SEQUENCE [LARGE SCALE GENOMIC DNA]</scope>
    <source>
        <strain evidence="3 4">LEV6574</strain>
    </source>
</reference>
<dbReference type="GO" id="GO:0005680">
    <property type="term" value="C:anaphase-promoting complex"/>
    <property type="evidence" value="ECO:0007669"/>
    <property type="project" value="TreeGrafter"/>
</dbReference>
<dbReference type="GO" id="GO:0006511">
    <property type="term" value="P:ubiquitin-dependent protein catabolic process"/>
    <property type="evidence" value="ECO:0007669"/>
    <property type="project" value="InterPro"/>
</dbReference>
<dbReference type="GO" id="GO:0007091">
    <property type="term" value="P:metaphase/anaphase transition of mitotic cell cycle"/>
    <property type="evidence" value="ECO:0007669"/>
    <property type="project" value="TreeGrafter"/>
</dbReference>
<name>A0A507D658_9FUNG</name>
<dbReference type="InterPro" id="IPR044554">
    <property type="entry name" value="ANAPC2"/>
</dbReference>
<dbReference type="VEuPathDB" id="FungiDB:SeMB42_g01793"/>
<dbReference type="OrthoDB" id="5581181at2759"/>
<evidence type="ECO:0000313" key="3">
    <source>
        <dbReference type="EMBL" id="TPX46953.1"/>
    </source>
</evidence>
<accession>A0A507D658</accession>
<protein>
    <recommendedName>
        <fullName evidence="2">Cullin family profile domain-containing protein</fullName>
    </recommendedName>
</protein>